<keyword evidence="3" id="KW-0808">Transferase</keyword>
<evidence type="ECO:0000259" key="2">
    <source>
        <dbReference type="Pfam" id="PF13439"/>
    </source>
</evidence>
<dbReference type="SUPFAM" id="SSF53756">
    <property type="entry name" value="UDP-Glycosyltransferase/glycogen phosphorylase"/>
    <property type="match status" value="1"/>
</dbReference>
<feature type="domain" description="Glycosyl transferase family 1" evidence="1">
    <location>
        <begin position="188"/>
        <end position="350"/>
    </location>
</feature>
<dbReference type="InterPro" id="IPR028098">
    <property type="entry name" value="Glyco_trans_4-like_N"/>
</dbReference>
<dbReference type="Gene3D" id="3.40.50.2000">
    <property type="entry name" value="Glycogen Phosphorylase B"/>
    <property type="match status" value="2"/>
</dbReference>
<evidence type="ECO:0000313" key="4">
    <source>
        <dbReference type="Proteomes" id="UP000462376"/>
    </source>
</evidence>
<gene>
    <name evidence="3" type="ORF">GAP47_18355</name>
</gene>
<name>A0A139JWK7_BACUN</name>
<organism evidence="3 4">
    <name type="scientific">Bacteroides uniformis</name>
    <dbReference type="NCBI Taxonomy" id="820"/>
    <lineage>
        <taxon>Bacteria</taxon>
        <taxon>Pseudomonadati</taxon>
        <taxon>Bacteroidota</taxon>
        <taxon>Bacteroidia</taxon>
        <taxon>Bacteroidales</taxon>
        <taxon>Bacteroidaceae</taxon>
        <taxon>Bacteroides</taxon>
    </lineage>
</organism>
<reference evidence="3 4" key="1">
    <citation type="journal article" date="2019" name="Nat. Med.">
        <title>A library of human gut bacterial isolates paired with longitudinal multiomics data enables mechanistic microbiome research.</title>
        <authorList>
            <person name="Poyet M."/>
            <person name="Groussin M."/>
            <person name="Gibbons S.M."/>
            <person name="Avila-Pacheco J."/>
            <person name="Jiang X."/>
            <person name="Kearney S.M."/>
            <person name="Perrotta A.R."/>
            <person name="Berdy B."/>
            <person name="Zhao S."/>
            <person name="Lieberman T.D."/>
            <person name="Swanson P.K."/>
            <person name="Smith M."/>
            <person name="Roesemann S."/>
            <person name="Alexander J.E."/>
            <person name="Rich S.A."/>
            <person name="Livny J."/>
            <person name="Vlamakis H."/>
            <person name="Clish C."/>
            <person name="Bullock K."/>
            <person name="Deik A."/>
            <person name="Scott J."/>
            <person name="Pierce K.A."/>
            <person name="Xavier R.J."/>
            <person name="Alm E.J."/>
        </authorList>
    </citation>
    <scope>NUCLEOTIDE SEQUENCE [LARGE SCALE GENOMIC DNA]</scope>
    <source>
        <strain evidence="3 4">BIOML-A5</strain>
    </source>
</reference>
<dbReference type="Pfam" id="PF00534">
    <property type="entry name" value="Glycos_transf_1"/>
    <property type="match status" value="1"/>
</dbReference>
<dbReference type="EMBL" id="WCTL01000022">
    <property type="protein sequence ID" value="KAB4231164.1"/>
    <property type="molecule type" value="Genomic_DNA"/>
</dbReference>
<feature type="domain" description="Glycosyltransferase subfamily 4-like N-terminal" evidence="2">
    <location>
        <begin position="14"/>
        <end position="187"/>
    </location>
</feature>
<accession>A0A139JWK7</accession>
<comment type="caution">
    <text evidence="3">The sequence shown here is derived from an EMBL/GenBank/DDBJ whole genome shotgun (WGS) entry which is preliminary data.</text>
</comment>
<dbReference type="InterPro" id="IPR001296">
    <property type="entry name" value="Glyco_trans_1"/>
</dbReference>
<dbReference type="AlphaFoldDB" id="A0A139JWK7"/>
<proteinExistence type="predicted"/>
<dbReference type="PANTHER" id="PTHR12526:SF630">
    <property type="entry name" value="GLYCOSYLTRANSFERASE"/>
    <property type="match status" value="1"/>
</dbReference>
<dbReference type="GO" id="GO:0016757">
    <property type="term" value="F:glycosyltransferase activity"/>
    <property type="evidence" value="ECO:0007669"/>
    <property type="project" value="InterPro"/>
</dbReference>
<evidence type="ECO:0000259" key="1">
    <source>
        <dbReference type="Pfam" id="PF00534"/>
    </source>
</evidence>
<dbReference type="CDD" id="cd03820">
    <property type="entry name" value="GT4_AmsD-like"/>
    <property type="match status" value="1"/>
</dbReference>
<dbReference type="PANTHER" id="PTHR12526">
    <property type="entry name" value="GLYCOSYLTRANSFERASE"/>
    <property type="match status" value="1"/>
</dbReference>
<dbReference type="Pfam" id="PF13439">
    <property type="entry name" value="Glyco_transf_4"/>
    <property type="match status" value="1"/>
</dbReference>
<dbReference type="Proteomes" id="UP000462376">
    <property type="component" value="Unassembled WGS sequence"/>
</dbReference>
<evidence type="ECO:0000313" key="3">
    <source>
        <dbReference type="EMBL" id="KAB4231164.1"/>
    </source>
</evidence>
<sequence length="375" mass="42974">MRIIYCLAGTFNSGGMERIVINKANWLAEHGHEVSIITTEQNGRQNFFPLNEKVTRIDLDVMYSDTNSLGVVKKMISRKRLMRKHRKALNTVLLQNKPDIVVSTFGNEVGFLPFIADGSRKVAEIHFSRWYRLQLNRKGIWRIIDKYLTYTDYRILKKFDRFICLTEEDKLNWGKLNNIEVIPNFIEDIAAQTAPLTAKSMIAVGRLSYQKGYERLVKAWKIVADKHPDWRLNIFGGGELKDDLESLIKNVDLNNYIKIHEPTAQILREYVNNSALVLSSRYEGLPMVLLEASSVGLPLISFTCQCGPKDIIMSGYNGLLVNEGDIDGLAEAIIKVIENPELRKEMGKNSLEKSTEYNKEIIMNKWNGLFHSLMK</sequence>
<protein>
    <submittedName>
        <fullName evidence="3">Glycosyltransferase family 4 protein</fullName>
    </submittedName>
</protein>